<evidence type="ECO:0000313" key="2">
    <source>
        <dbReference type="Proteomes" id="UP000181980"/>
    </source>
</evidence>
<name>A0A1H5K7N0_9ACTN</name>
<organism evidence="1 2">
    <name type="scientific">Jiangella alba</name>
    <dbReference type="NCBI Taxonomy" id="561176"/>
    <lineage>
        <taxon>Bacteria</taxon>
        <taxon>Bacillati</taxon>
        <taxon>Actinomycetota</taxon>
        <taxon>Actinomycetes</taxon>
        <taxon>Jiangellales</taxon>
        <taxon>Jiangellaceae</taxon>
        <taxon>Jiangella</taxon>
    </lineage>
</organism>
<sequence length="35" mass="3635">MNNDFSAMFQIFPPAAARTGLLGASNSTMSTGAEQ</sequence>
<accession>A0A1H5K7N0</accession>
<dbReference type="EMBL" id="FNUC01000003">
    <property type="protein sequence ID" value="SEE60048.1"/>
    <property type="molecule type" value="Genomic_DNA"/>
</dbReference>
<dbReference type="Proteomes" id="UP000181980">
    <property type="component" value="Unassembled WGS sequence"/>
</dbReference>
<dbReference type="AlphaFoldDB" id="A0A1H5K7N0"/>
<reference evidence="2" key="1">
    <citation type="submission" date="2016-10" db="EMBL/GenBank/DDBJ databases">
        <authorList>
            <person name="Varghese N."/>
            <person name="Submissions S."/>
        </authorList>
    </citation>
    <scope>NUCLEOTIDE SEQUENCE [LARGE SCALE GENOMIC DNA]</scope>
    <source>
        <strain evidence="2">DSM 45237</strain>
    </source>
</reference>
<evidence type="ECO:0000313" key="1">
    <source>
        <dbReference type="EMBL" id="SEE60048.1"/>
    </source>
</evidence>
<protein>
    <submittedName>
        <fullName evidence="1">Uncharacterized protein</fullName>
    </submittedName>
</protein>
<keyword evidence="2" id="KW-1185">Reference proteome</keyword>
<gene>
    <name evidence="1" type="ORF">SAMN04488561_1905</name>
</gene>
<proteinExistence type="predicted"/>